<dbReference type="HOGENOM" id="CLU_002805_1_0_1"/>
<feature type="region of interest" description="Disordered" evidence="3">
    <location>
        <begin position="685"/>
        <end position="783"/>
    </location>
</feature>
<feature type="region of interest" description="Disordered" evidence="3">
    <location>
        <begin position="145"/>
        <end position="169"/>
    </location>
</feature>
<feature type="compositionally biased region" description="Polar residues" evidence="3">
    <location>
        <begin position="409"/>
        <end position="424"/>
    </location>
</feature>
<evidence type="ECO:0000256" key="3">
    <source>
        <dbReference type="SAM" id="MobiDB-lite"/>
    </source>
</evidence>
<feature type="region of interest" description="Disordered" evidence="3">
    <location>
        <begin position="195"/>
        <end position="229"/>
    </location>
</feature>
<dbReference type="InterPro" id="IPR052574">
    <property type="entry name" value="CDIRP"/>
</dbReference>
<dbReference type="OrthoDB" id="7451790at2759"/>
<dbReference type="GO" id="GO:0031028">
    <property type="term" value="P:septation initiation signaling"/>
    <property type="evidence" value="ECO:0007669"/>
    <property type="project" value="TreeGrafter"/>
</dbReference>
<feature type="compositionally biased region" description="Basic residues" evidence="3">
    <location>
        <begin position="517"/>
        <end position="528"/>
    </location>
</feature>
<feature type="compositionally biased region" description="Acidic residues" evidence="3">
    <location>
        <begin position="15"/>
        <end position="30"/>
    </location>
</feature>
<dbReference type="PROSITE" id="PS51450">
    <property type="entry name" value="LRR"/>
    <property type="match status" value="4"/>
</dbReference>
<dbReference type="InterPro" id="IPR003591">
    <property type="entry name" value="Leu-rich_rpt_typical-subtyp"/>
</dbReference>
<dbReference type="STRING" id="933084.A0A067QFF7"/>
<dbReference type="PANTHER" id="PTHR47566:SF1">
    <property type="entry name" value="PROTEIN NUD1"/>
    <property type="match status" value="1"/>
</dbReference>
<reference evidence="5" key="1">
    <citation type="journal article" date="2014" name="Proc. Natl. Acad. Sci. U.S.A.">
        <title>Extensive sampling of basidiomycete genomes demonstrates inadequacy of the white-rot/brown-rot paradigm for wood decay fungi.</title>
        <authorList>
            <person name="Riley R."/>
            <person name="Salamov A.A."/>
            <person name="Brown D.W."/>
            <person name="Nagy L.G."/>
            <person name="Floudas D."/>
            <person name="Held B.W."/>
            <person name="Levasseur A."/>
            <person name="Lombard V."/>
            <person name="Morin E."/>
            <person name="Otillar R."/>
            <person name="Lindquist E.A."/>
            <person name="Sun H."/>
            <person name="LaButti K.M."/>
            <person name="Schmutz J."/>
            <person name="Jabbour D."/>
            <person name="Luo H."/>
            <person name="Baker S.E."/>
            <person name="Pisabarro A.G."/>
            <person name="Walton J.D."/>
            <person name="Blanchette R.A."/>
            <person name="Henrissat B."/>
            <person name="Martin F."/>
            <person name="Cullen D."/>
            <person name="Hibbett D.S."/>
            <person name="Grigoriev I.V."/>
        </authorList>
    </citation>
    <scope>NUCLEOTIDE SEQUENCE [LARGE SCALE GENOMIC DNA]</scope>
    <source>
        <strain evidence="5">MUCL 33604</strain>
    </source>
</reference>
<feature type="region of interest" description="Disordered" evidence="3">
    <location>
        <begin position="1"/>
        <end position="109"/>
    </location>
</feature>
<feature type="region of interest" description="Disordered" evidence="3">
    <location>
        <begin position="451"/>
        <end position="539"/>
    </location>
</feature>
<keyword evidence="5" id="KW-1185">Reference proteome</keyword>
<feature type="compositionally biased region" description="Low complexity" evidence="3">
    <location>
        <begin position="624"/>
        <end position="639"/>
    </location>
</feature>
<dbReference type="GO" id="GO:1902412">
    <property type="term" value="P:regulation of mitotic cytokinesis"/>
    <property type="evidence" value="ECO:0007669"/>
    <property type="project" value="TreeGrafter"/>
</dbReference>
<feature type="compositionally biased region" description="Basic and acidic residues" evidence="3">
    <location>
        <begin position="719"/>
        <end position="736"/>
    </location>
</feature>
<feature type="compositionally biased region" description="Pro residues" evidence="3">
    <location>
        <begin position="214"/>
        <end position="229"/>
    </location>
</feature>
<evidence type="ECO:0000256" key="2">
    <source>
        <dbReference type="ARBA" id="ARBA00022737"/>
    </source>
</evidence>
<feature type="compositionally biased region" description="Polar residues" evidence="3">
    <location>
        <begin position="40"/>
        <end position="56"/>
    </location>
</feature>
<feature type="compositionally biased region" description="Polar residues" evidence="3">
    <location>
        <begin position="146"/>
        <end position="155"/>
    </location>
</feature>
<dbReference type="InParanoid" id="A0A067QFF7"/>
<proteinExistence type="predicted"/>
<protein>
    <recommendedName>
        <fullName evidence="6">Septation initiation network scaffold protein cdc11</fullName>
    </recommendedName>
</protein>
<dbReference type="GO" id="GO:0035591">
    <property type="term" value="F:signaling adaptor activity"/>
    <property type="evidence" value="ECO:0007669"/>
    <property type="project" value="TreeGrafter"/>
</dbReference>
<dbReference type="SUPFAM" id="SSF52058">
    <property type="entry name" value="L domain-like"/>
    <property type="match status" value="1"/>
</dbReference>
<dbReference type="Pfam" id="PF13855">
    <property type="entry name" value="LRR_8"/>
    <property type="match status" value="2"/>
</dbReference>
<accession>A0A067QFF7</accession>
<feature type="compositionally biased region" description="Low complexity" evidence="3">
    <location>
        <begin position="288"/>
        <end position="301"/>
    </location>
</feature>
<sequence length="1515" mass="164723">MASPQQMSRPAWQTDELDEEWIEPDDDEQDLPIPSHDGSRSISMTVPLGSITSSNYPLPLPDDDISQREPYPRPPTPEPPGGTFLIRTDVPDVPAFLPKTPGRNKKSGIKDFFTPLALEKMFEPPSPPPAFAALHLPTTAPVVPSPLSQVHSASESGDGLDTRDSTGREVMTASSPNLIASHARKPSINCQFTFSVAPKKTPNPSPHPQASSTPGPPVGPNPMVAPPTDPRLRLFHFQYDTFTRDHLSAIVDSIAVGTPTGSNGSRSTSAPASTPTPGIVLQSRTHLSRVSESSDASSSRMRSTKRVRLSPASDYGYGEGAGAGATIRRPVLRRDYVSESKSLMEQIKQARDFSTVSTVMSAHSPAPTSASRPADRSSSLTPSGARVPSYLERSRPASLQIPQLVGQDVSGSGTDESSKRSGYSSLGYRKQAADLMAQIRNDMKSSRRILSGDTIVSVSQTTRAEEDNKSMASPNPKRHRSPSLDNKENDGSKTPPALPQIHFSPARSTRSTSSSRARQKQSPRRLLRRLSAADEVDREMAHEVPEVTVFSAWTPPPPLDFRRQQQPHVPAMAVYAPSPSPSRRSPRPDNVTNLLAPPTATGPSYPSTSVRLRTGEDLNRFVSSSTASGTTLTAGSSGSFAKHAGPAHMTRIGPGDIPTGLPERVGKMVFDKVMMKWVKDTARATAGLSGSGGSGRDGVGGGEDARSVVTDGTDGTSEDPFKDIDSLREDDSRDVDVGDGENQRGNGQDEVEMSRIDEVDEETEDEEEMELTSFSFDDPPAGVVHVMTGDTDTEDEEDDDTVDRHSVGSVVGVDDMAEMSAMSASMSIADHLPDLDAADLGDDTPEVTIGPISPPRARQDQSRRDAFATPLPPHRDPASTVPTSVLRSVLKSGTFTPSYTPANRPGHRRSVSFSDGKREGQISGIGRKEVEPTDNLLGGLTIPSTRSKRIANMMQGLEEHTFEEESPSKTSSGRTPTEELQPLTARRPSASNGAHLGKSDGQSPRRVFSRSHTIKSPKAVSNPKANATFLTECSFGVAHDRLVQVITDVQPFEPYWEDLSSIELSKRNLESVARLKEFLPRLDSLGLNSNQLTYLSGVPATVRTLSISSNCLSSTTSFNHLPNLENLDISRNNVDSLRQLECLRHLRELRADGNKISSLDGLQMMDGLVKLSLEGNQLHDVDLTSYRWTRLEMLNLCRNRIETVTGIASLPALIALNLDNNALAEIQSHGILSRLRILRLSGNRLHQLNLAPFPNLRTLYADNNSLGVLVKASRLTKLENLSLRNQRGGALSLSIRDVRDVKRLYLSGNPLKGAFIDEPCYNMVYLELAACRLASLPPNLARLVPNLRVLNLNYNFLEEVKGLEGLTRLKKLTMIGSRLKGTKPVIRVLQGMPEVEMLDFRMNPCTLGWYLPLLVQDVPGALQPSEGHGGGDDCNLRGEKKGGQSWQELDSKFRRDLPDDAYVGRLAYRGLVMRACPHIRMLDGVGVSEKEREKANHLLVGIMAKRGKEGQGKRG</sequence>
<feature type="compositionally biased region" description="Acidic residues" evidence="3">
    <location>
        <begin position="836"/>
        <end position="845"/>
    </location>
</feature>
<feature type="compositionally biased region" description="Gly residues" evidence="3">
    <location>
        <begin position="689"/>
        <end position="702"/>
    </location>
</feature>
<feature type="region of interest" description="Disordered" evidence="3">
    <location>
        <begin position="358"/>
        <end position="425"/>
    </location>
</feature>
<dbReference type="SMART" id="SM00369">
    <property type="entry name" value="LRR_TYP"/>
    <property type="match status" value="7"/>
</dbReference>
<feature type="region of interest" description="Disordered" evidence="3">
    <location>
        <begin position="959"/>
        <end position="1020"/>
    </location>
</feature>
<feature type="compositionally biased region" description="Low complexity" evidence="3">
    <location>
        <begin position="267"/>
        <end position="277"/>
    </location>
</feature>
<dbReference type="PANTHER" id="PTHR47566">
    <property type="match status" value="1"/>
</dbReference>
<evidence type="ECO:0000313" key="4">
    <source>
        <dbReference type="EMBL" id="KDQ62247.1"/>
    </source>
</evidence>
<name>A0A067QFF7_9AGAM</name>
<dbReference type="InterPro" id="IPR001611">
    <property type="entry name" value="Leu-rich_rpt"/>
</dbReference>
<dbReference type="GO" id="GO:0061499">
    <property type="term" value="C:outer plaque of mitotic spindle pole body"/>
    <property type="evidence" value="ECO:0007669"/>
    <property type="project" value="TreeGrafter"/>
</dbReference>
<evidence type="ECO:0000256" key="1">
    <source>
        <dbReference type="ARBA" id="ARBA00022614"/>
    </source>
</evidence>
<feature type="region of interest" description="Disordered" evidence="3">
    <location>
        <begin position="835"/>
        <end position="947"/>
    </location>
</feature>
<dbReference type="InterPro" id="IPR032675">
    <property type="entry name" value="LRR_dom_sf"/>
</dbReference>
<feature type="compositionally biased region" description="Low complexity" evidence="3">
    <location>
        <begin position="506"/>
        <end position="516"/>
    </location>
</feature>
<keyword evidence="2" id="KW-0677">Repeat</keyword>
<evidence type="ECO:0000313" key="5">
    <source>
        <dbReference type="Proteomes" id="UP000027265"/>
    </source>
</evidence>
<feature type="region of interest" description="Disordered" evidence="3">
    <location>
        <begin position="259"/>
        <end position="323"/>
    </location>
</feature>
<dbReference type="Proteomes" id="UP000027265">
    <property type="component" value="Unassembled WGS sequence"/>
</dbReference>
<feature type="compositionally biased region" description="Basic and acidic residues" evidence="3">
    <location>
        <begin position="857"/>
        <end position="866"/>
    </location>
</feature>
<organism evidence="4 5">
    <name type="scientific">Jaapia argillacea MUCL 33604</name>
    <dbReference type="NCBI Taxonomy" id="933084"/>
    <lineage>
        <taxon>Eukaryota</taxon>
        <taxon>Fungi</taxon>
        <taxon>Dikarya</taxon>
        <taxon>Basidiomycota</taxon>
        <taxon>Agaricomycotina</taxon>
        <taxon>Agaricomycetes</taxon>
        <taxon>Agaricomycetidae</taxon>
        <taxon>Jaapiales</taxon>
        <taxon>Jaapiaceae</taxon>
        <taxon>Jaapia</taxon>
    </lineage>
</organism>
<evidence type="ECO:0008006" key="6">
    <source>
        <dbReference type="Google" id="ProtNLM"/>
    </source>
</evidence>
<keyword evidence="1" id="KW-0433">Leucine-rich repeat</keyword>
<feature type="region of interest" description="Disordered" evidence="3">
    <location>
        <begin position="624"/>
        <end position="660"/>
    </location>
</feature>
<gene>
    <name evidence="4" type="ORF">JAAARDRAFT_170487</name>
</gene>
<feature type="compositionally biased region" description="Acidic residues" evidence="3">
    <location>
        <begin position="758"/>
        <end position="770"/>
    </location>
</feature>
<feature type="compositionally biased region" description="Polar residues" evidence="3">
    <location>
        <begin position="880"/>
        <end position="901"/>
    </location>
</feature>
<dbReference type="EMBL" id="KL197711">
    <property type="protein sequence ID" value="KDQ62247.1"/>
    <property type="molecule type" value="Genomic_DNA"/>
</dbReference>
<feature type="compositionally biased region" description="Polar residues" evidence="3">
    <location>
        <begin position="358"/>
        <end position="382"/>
    </location>
</feature>
<dbReference type="SMART" id="SM00365">
    <property type="entry name" value="LRR_SD22"/>
    <property type="match status" value="7"/>
</dbReference>
<dbReference type="Gene3D" id="3.80.10.10">
    <property type="entry name" value="Ribonuclease Inhibitor"/>
    <property type="match status" value="3"/>
</dbReference>
<feature type="compositionally biased region" description="Basic and acidic residues" evidence="3">
    <location>
        <begin position="915"/>
        <end position="931"/>
    </location>
</feature>